<name>A0A2H0XDY2_UNCKA</name>
<evidence type="ECO:0000256" key="3">
    <source>
        <dbReference type="ARBA" id="ARBA00022741"/>
    </source>
</evidence>
<organism evidence="18 19">
    <name type="scientific">candidate division WWE3 bacterium CG08_land_8_20_14_0_20_40_13</name>
    <dbReference type="NCBI Taxonomy" id="1975084"/>
    <lineage>
        <taxon>Bacteria</taxon>
        <taxon>Katanobacteria</taxon>
    </lineage>
</organism>
<dbReference type="Gene3D" id="1.10.486.10">
    <property type="entry name" value="PCRA, domain 4"/>
    <property type="match status" value="1"/>
</dbReference>
<dbReference type="InterPro" id="IPR038726">
    <property type="entry name" value="PDDEXK_AddAB-type"/>
</dbReference>
<keyword evidence="2" id="KW-0540">Nuclease</keyword>
<feature type="domain" description="UvrD-like helicase ATP-binding" evidence="16">
    <location>
        <begin position="4"/>
        <end position="296"/>
    </location>
</feature>
<comment type="similarity">
    <text evidence="1">Belongs to the helicase family. UvrD subfamily.</text>
</comment>
<evidence type="ECO:0000256" key="6">
    <source>
        <dbReference type="ARBA" id="ARBA00022806"/>
    </source>
</evidence>
<dbReference type="AlphaFoldDB" id="A0A2H0XDY2"/>
<comment type="caution">
    <text evidence="18">The sequence shown here is derived from an EMBL/GenBank/DDBJ whole genome shotgun (WGS) entry which is preliminary data.</text>
</comment>
<feature type="domain" description="UvrD-like helicase C-terminal" evidence="17">
    <location>
        <begin position="297"/>
        <end position="576"/>
    </location>
</feature>
<dbReference type="InterPro" id="IPR014017">
    <property type="entry name" value="DNA_helicase_UvrD-like_C"/>
</dbReference>
<feature type="binding site" evidence="15">
    <location>
        <begin position="25"/>
        <end position="32"/>
    </location>
    <ligand>
        <name>ATP</name>
        <dbReference type="ChEBI" id="CHEBI:30616"/>
    </ligand>
</feature>
<dbReference type="Proteomes" id="UP000230340">
    <property type="component" value="Unassembled WGS sequence"/>
</dbReference>
<dbReference type="Gene3D" id="3.90.320.10">
    <property type="match status" value="1"/>
</dbReference>
<keyword evidence="4" id="KW-0227">DNA damage</keyword>
<evidence type="ECO:0000256" key="12">
    <source>
        <dbReference type="ARBA" id="ARBA00034617"/>
    </source>
</evidence>
<evidence type="ECO:0000256" key="7">
    <source>
        <dbReference type="ARBA" id="ARBA00022839"/>
    </source>
</evidence>
<accession>A0A2H0XDY2</accession>
<keyword evidence="5 15" id="KW-0378">Hydrolase</keyword>
<evidence type="ECO:0000256" key="11">
    <source>
        <dbReference type="ARBA" id="ARBA00023235"/>
    </source>
</evidence>
<dbReference type="GO" id="GO:0003677">
    <property type="term" value="F:DNA binding"/>
    <property type="evidence" value="ECO:0007669"/>
    <property type="project" value="UniProtKB-KW"/>
</dbReference>
<dbReference type="CDD" id="cd17932">
    <property type="entry name" value="DEXQc_UvrD"/>
    <property type="match status" value="1"/>
</dbReference>
<sequence>MDELSLNTGQKEAVDYKDGPLLIVAGAGTGKTRVITEKIRRLIQENHIPPREILAVTFTDKAAGEMLSRIGDVMPLGYEEPSVCTFHKFSEMVLKDRGIEIGLDPTFNILSASDAYRLFKKNLFKFKLKYFRPLGNPNKFILAILKFFSRLQDEVVTPLEFSQFVEKQEEDKEKLTELAEAYTTYTQIKLDNSLMDFGDLLNWSLQLFKTRPVILREYQTRFKHIFVDEFQDTNWAQYELIKMLADPVLNPLLTVVGDDNQSIYKFRGAAISNIINFQRDYPKARLVILDQNYRSFQDILDASYRLIKNNDPDTLEARLGISKKLTSQKKAPQTPSIVIKTLDNESDEAEFVISNIIKLMKQDPNLAFKDFAILARANTHLDPVTATLRRHLIPYQIVGNRGLFDTAEIRALLSFLRFVVDTGNNVAFYDLMSSSFLDMAPLKILEILKKSKAKKISLWESFVEDPLLTVPAKILKGSLNDAPKEAVSKILFDFITKTGWVENVIKEESLTNKLKIDNLNRFFKFIKEFESREKLNFAPGFVEYLDLAMEAGENPAQAQIEDIDTVNLLTVHGAKGLEFPVVFLISVTSDRFPTRNRGDVIEIPDALIKETLPTGDYHLEEERRLFYVGATRAKDKLFISFAKSYGGTKEKRPSGFINELKIETEKKLEENQKENQRSGQLNFLLITPRELSKLPKTVVKKALEVPFVSFSQLDMFKTCPLQYKYRYILQIQTPPNHAFTFGQSIHNTLRDFERMAILNKDKATLEELLKIYENNFDPSGYESKEHREKRFEQGKDYLKTYFEKGRKLLGNPKFIEEKFRMLIDGTPFVGVIDRVDETDEGVVIVDYKTGEAREQEKVDKDAQLTAYAIAAKEVLKLNPVKLCLYFFEDAEIVATTRDEHDLIVAKKDIAETVGKIKEGEFPAKVGPLCKYCSYNSICPAYKNYLNI</sequence>
<keyword evidence="3 15" id="KW-0547">Nucleotide-binding</keyword>
<dbReference type="Gene3D" id="1.10.10.160">
    <property type="match status" value="1"/>
</dbReference>
<dbReference type="SUPFAM" id="SSF52540">
    <property type="entry name" value="P-loop containing nucleoside triphosphate hydrolases"/>
    <property type="match status" value="1"/>
</dbReference>
<evidence type="ECO:0000256" key="10">
    <source>
        <dbReference type="ARBA" id="ARBA00023204"/>
    </source>
</evidence>
<dbReference type="GO" id="GO:0043138">
    <property type="term" value="F:3'-5' DNA helicase activity"/>
    <property type="evidence" value="ECO:0007669"/>
    <property type="project" value="UniProtKB-EC"/>
</dbReference>
<dbReference type="PANTHER" id="PTHR11070:SF2">
    <property type="entry name" value="ATP-DEPENDENT DNA HELICASE SRS2"/>
    <property type="match status" value="1"/>
</dbReference>
<evidence type="ECO:0000313" key="19">
    <source>
        <dbReference type="Proteomes" id="UP000230340"/>
    </source>
</evidence>
<dbReference type="GO" id="GO:0000725">
    <property type="term" value="P:recombinational repair"/>
    <property type="evidence" value="ECO:0007669"/>
    <property type="project" value="TreeGrafter"/>
</dbReference>
<dbReference type="InterPro" id="IPR000212">
    <property type="entry name" value="DNA_helicase_UvrD/REP"/>
</dbReference>
<keyword evidence="6 15" id="KW-0347">Helicase</keyword>
<evidence type="ECO:0000256" key="15">
    <source>
        <dbReference type="PROSITE-ProRule" id="PRU00560"/>
    </source>
</evidence>
<dbReference type="Pfam" id="PF12705">
    <property type="entry name" value="PDDEXK_1"/>
    <property type="match status" value="1"/>
</dbReference>
<evidence type="ECO:0000256" key="4">
    <source>
        <dbReference type="ARBA" id="ARBA00022763"/>
    </source>
</evidence>
<keyword evidence="10" id="KW-0234">DNA repair</keyword>
<protein>
    <recommendedName>
        <fullName evidence="13">DNA 3'-5' helicase</fullName>
        <ecNumber evidence="13">5.6.2.4</ecNumber>
    </recommendedName>
</protein>
<dbReference type="PROSITE" id="PS51198">
    <property type="entry name" value="UVRD_HELICASE_ATP_BIND"/>
    <property type="match status" value="1"/>
</dbReference>
<dbReference type="InterPro" id="IPR011604">
    <property type="entry name" value="PDDEXK-like_dom_sf"/>
</dbReference>
<dbReference type="InterPro" id="IPR014016">
    <property type="entry name" value="UvrD-like_ATP-bd"/>
</dbReference>
<evidence type="ECO:0000256" key="9">
    <source>
        <dbReference type="ARBA" id="ARBA00023125"/>
    </source>
</evidence>
<keyword evidence="7" id="KW-0269">Exonuclease</keyword>
<dbReference type="Pfam" id="PF13361">
    <property type="entry name" value="UvrD_C"/>
    <property type="match status" value="1"/>
</dbReference>
<proteinExistence type="inferred from homology"/>
<dbReference type="InterPro" id="IPR011335">
    <property type="entry name" value="Restrct_endonuc-II-like"/>
</dbReference>
<dbReference type="GO" id="GO:0004527">
    <property type="term" value="F:exonuclease activity"/>
    <property type="evidence" value="ECO:0007669"/>
    <property type="project" value="UniProtKB-KW"/>
</dbReference>
<dbReference type="InterPro" id="IPR027417">
    <property type="entry name" value="P-loop_NTPase"/>
</dbReference>
<evidence type="ECO:0000256" key="14">
    <source>
        <dbReference type="ARBA" id="ARBA00048988"/>
    </source>
</evidence>
<keyword evidence="11" id="KW-0413">Isomerase</keyword>
<dbReference type="EC" id="5.6.2.4" evidence="13"/>
<dbReference type="EMBL" id="PEYT01000021">
    <property type="protein sequence ID" value="PIS23015.1"/>
    <property type="molecule type" value="Genomic_DNA"/>
</dbReference>
<evidence type="ECO:0000256" key="8">
    <source>
        <dbReference type="ARBA" id="ARBA00022840"/>
    </source>
</evidence>
<comment type="catalytic activity">
    <reaction evidence="12">
        <text>Couples ATP hydrolysis with the unwinding of duplex DNA by translocating in the 3'-5' direction.</text>
        <dbReference type="EC" id="5.6.2.4"/>
    </reaction>
</comment>
<evidence type="ECO:0000256" key="13">
    <source>
        <dbReference type="ARBA" id="ARBA00034808"/>
    </source>
</evidence>
<dbReference type="InterPro" id="IPR013986">
    <property type="entry name" value="DExx_box_DNA_helicase_dom_sf"/>
</dbReference>
<evidence type="ECO:0000256" key="1">
    <source>
        <dbReference type="ARBA" id="ARBA00009922"/>
    </source>
</evidence>
<comment type="catalytic activity">
    <reaction evidence="14">
        <text>ATP + H2O = ADP + phosphate + H(+)</text>
        <dbReference type="Rhea" id="RHEA:13065"/>
        <dbReference type="ChEBI" id="CHEBI:15377"/>
        <dbReference type="ChEBI" id="CHEBI:15378"/>
        <dbReference type="ChEBI" id="CHEBI:30616"/>
        <dbReference type="ChEBI" id="CHEBI:43474"/>
        <dbReference type="ChEBI" id="CHEBI:456216"/>
        <dbReference type="EC" id="5.6.2.4"/>
    </reaction>
</comment>
<evidence type="ECO:0000313" key="18">
    <source>
        <dbReference type="EMBL" id="PIS23015.1"/>
    </source>
</evidence>
<dbReference type="SUPFAM" id="SSF52980">
    <property type="entry name" value="Restriction endonuclease-like"/>
    <property type="match status" value="1"/>
</dbReference>
<gene>
    <name evidence="18" type="ORF">COT49_02320</name>
</gene>
<reference evidence="19" key="1">
    <citation type="submission" date="2017-09" db="EMBL/GenBank/DDBJ databases">
        <title>Depth-based differentiation of microbial function through sediment-hosted aquifers and enrichment of novel symbionts in the deep terrestrial subsurface.</title>
        <authorList>
            <person name="Probst A.J."/>
            <person name="Ladd B."/>
            <person name="Jarett J.K."/>
            <person name="Geller-Mcgrath D.E."/>
            <person name="Sieber C.M.K."/>
            <person name="Emerson J.B."/>
            <person name="Anantharaman K."/>
            <person name="Thomas B.C."/>
            <person name="Malmstrom R."/>
            <person name="Stieglmeier M."/>
            <person name="Klingl A."/>
            <person name="Woyke T."/>
            <person name="Ryan C.M."/>
            <person name="Banfield J.F."/>
        </authorList>
    </citation>
    <scope>NUCLEOTIDE SEQUENCE [LARGE SCALE GENOMIC DNA]</scope>
</reference>
<evidence type="ECO:0000259" key="17">
    <source>
        <dbReference type="PROSITE" id="PS51217"/>
    </source>
</evidence>
<dbReference type="PANTHER" id="PTHR11070">
    <property type="entry name" value="UVRD / RECB / PCRA DNA HELICASE FAMILY MEMBER"/>
    <property type="match status" value="1"/>
</dbReference>
<dbReference type="PROSITE" id="PS51217">
    <property type="entry name" value="UVRD_HELICASE_CTER"/>
    <property type="match status" value="1"/>
</dbReference>
<dbReference type="Pfam" id="PF00580">
    <property type="entry name" value="UvrD-helicase"/>
    <property type="match status" value="1"/>
</dbReference>
<dbReference type="Gene3D" id="3.40.50.300">
    <property type="entry name" value="P-loop containing nucleotide triphosphate hydrolases"/>
    <property type="match status" value="2"/>
</dbReference>
<evidence type="ECO:0000256" key="5">
    <source>
        <dbReference type="ARBA" id="ARBA00022801"/>
    </source>
</evidence>
<keyword evidence="9" id="KW-0238">DNA-binding</keyword>
<dbReference type="GO" id="GO:0005524">
    <property type="term" value="F:ATP binding"/>
    <property type="evidence" value="ECO:0007669"/>
    <property type="project" value="UniProtKB-UniRule"/>
</dbReference>
<keyword evidence="8 15" id="KW-0067">ATP-binding</keyword>
<evidence type="ECO:0000259" key="16">
    <source>
        <dbReference type="PROSITE" id="PS51198"/>
    </source>
</evidence>
<evidence type="ECO:0000256" key="2">
    <source>
        <dbReference type="ARBA" id="ARBA00022722"/>
    </source>
</evidence>